<evidence type="ECO:0000313" key="2">
    <source>
        <dbReference type="Proteomes" id="UP001221411"/>
    </source>
</evidence>
<proteinExistence type="predicted"/>
<keyword evidence="2" id="KW-1185">Reference proteome</keyword>
<dbReference type="EMBL" id="JAQNDO010000001">
    <property type="protein sequence ID" value="MDC0748646.1"/>
    <property type="molecule type" value="Genomic_DNA"/>
</dbReference>
<comment type="caution">
    <text evidence="1">The sequence shown here is derived from an EMBL/GenBank/DDBJ whole genome shotgun (WGS) entry which is preliminary data.</text>
</comment>
<gene>
    <name evidence="1" type="ORF">POL67_45380</name>
</gene>
<accession>A0ABT5F6C9</accession>
<dbReference type="Proteomes" id="UP001221411">
    <property type="component" value="Unassembled WGS sequence"/>
</dbReference>
<sequence length="128" mass="14811">MLHFDRDKRQYRVRGDNGRVRWFPSYCFSDREPPRLVRWRFDHVPGQQVDPTLIEEVVLEFSDGTFRSLHVATPEALRAVLDSNPPGLFLPHLFVVPGLSPEQVDQGLRHLEVQGKLRDASRPIPDKS</sequence>
<reference evidence="1 2" key="1">
    <citation type="submission" date="2022-11" db="EMBL/GenBank/DDBJ databases">
        <title>Minimal conservation of predation-associated metabolite biosynthetic gene clusters underscores biosynthetic potential of Myxococcota including descriptions for ten novel species: Archangium lansinium sp. nov., Myxococcus landrumus sp. nov., Nannocystis bai.</title>
        <authorList>
            <person name="Ahearne A."/>
            <person name="Stevens C."/>
            <person name="Dowd S."/>
        </authorList>
    </citation>
    <scope>NUCLEOTIDE SEQUENCE [LARGE SCALE GENOMIC DNA]</scope>
    <source>
        <strain evidence="1 2">RJM3</strain>
    </source>
</reference>
<evidence type="ECO:0000313" key="1">
    <source>
        <dbReference type="EMBL" id="MDC0748646.1"/>
    </source>
</evidence>
<name>A0ABT5F6C9_9BACT</name>
<protein>
    <submittedName>
        <fullName evidence="1">Uncharacterized protein</fullName>
    </submittedName>
</protein>
<organism evidence="1 2">
    <name type="scientific">Polyangium mundeleinium</name>
    <dbReference type="NCBI Taxonomy" id="2995306"/>
    <lineage>
        <taxon>Bacteria</taxon>
        <taxon>Pseudomonadati</taxon>
        <taxon>Myxococcota</taxon>
        <taxon>Polyangia</taxon>
        <taxon>Polyangiales</taxon>
        <taxon>Polyangiaceae</taxon>
        <taxon>Polyangium</taxon>
    </lineage>
</organism>
<dbReference type="RefSeq" id="WP_271927657.1">
    <property type="nucleotide sequence ID" value="NZ_JAQNDO010000001.1"/>
</dbReference>